<gene>
    <name evidence="2" type="ORF">N0V84_003579</name>
</gene>
<dbReference type="SUPFAM" id="SSF55298">
    <property type="entry name" value="YjgF-like"/>
    <property type="match status" value="1"/>
</dbReference>
<reference evidence="2" key="1">
    <citation type="submission" date="2022-10" db="EMBL/GenBank/DDBJ databases">
        <title>Tapping the CABI collections for fungal endophytes: first genome assemblies for Collariella, Neodidymelliopsis, Ascochyta clinopodiicola, Didymella pomorum, Didymosphaeria variabile, Neocosmospora piperis and Neocucurbitaria cava.</title>
        <authorList>
            <person name="Hill R."/>
        </authorList>
    </citation>
    <scope>NUCLEOTIDE SEQUENCE</scope>
    <source>
        <strain evidence="2">IMI 366586</strain>
    </source>
</reference>
<dbReference type="NCBIfam" id="TIGR00004">
    <property type="entry name" value="Rid family detoxifying hydrolase"/>
    <property type="match status" value="1"/>
</dbReference>
<protein>
    <submittedName>
        <fullName evidence="2">Uncharacterized protein</fullName>
    </submittedName>
</protein>
<evidence type="ECO:0000256" key="1">
    <source>
        <dbReference type="ARBA" id="ARBA00010552"/>
    </source>
</evidence>
<comment type="similarity">
    <text evidence="1">Belongs to the RutC family.</text>
</comment>
<evidence type="ECO:0000313" key="3">
    <source>
        <dbReference type="Proteomes" id="UP001140502"/>
    </source>
</evidence>
<name>A0A9W9BSA7_9HYPO</name>
<dbReference type="PANTHER" id="PTHR11803:SF42">
    <property type="entry name" value="MMF1"/>
    <property type="match status" value="1"/>
</dbReference>
<dbReference type="OrthoDB" id="309640at2759"/>
<dbReference type="Proteomes" id="UP001140502">
    <property type="component" value="Unassembled WGS sequence"/>
</dbReference>
<sequence>MTTKMEAVSTEEAPSPFPQFSQAIKYNGLVFCSGNVGLIPGTDLKLVEGTVKDRAVCVHVHDKRQHLAILTAAGSSLHNVVKVNIYITDMQNFGLINEAYDEFFTWSPKPARTCVAVYQLPLGTDVEMECTAFLNDRQ</sequence>
<dbReference type="EMBL" id="JAPEUR010000052">
    <property type="protein sequence ID" value="KAJ4325197.1"/>
    <property type="molecule type" value="Genomic_DNA"/>
</dbReference>
<dbReference type="AlphaFoldDB" id="A0A9W9BSA7"/>
<comment type="caution">
    <text evidence="2">The sequence shown here is derived from an EMBL/GenBank/DDBJ whole genome shotgun (WGS) entry which is preliminary data.</text>
</comment>
<evidence type="ECO:0000313" key="2">
    <source>
        <dbReference type="EMBL" id="KAJ4325197.1"/>
    </source>
</evidence>
<dbReference type="GO" id="GO:0019239">
    <property type="term" value="F:deaminase activity"/>
    <property type="evidence" value="ECO:0007669"/>
    <property type="project" value="TreeGrafter"/>
</dbReference>
<dbReference type="CDD" id="cd00448">
    <property type="entry name" value="YjgF_YER057c_UK114_family"/>
    <property type="match status" value="1"/>
</dbReference>
<dbReference type="FunFam" id="3.30.1330.40:FF:000001">
    <property type="entry name" value="L-PSP family endoribonuclease"/>
    <property type="match status" value="1"/>
</dbReference>
<dbReference type="GO" id="GO:0005829">
    <property type="term" value="C:cytosol"/>
    <property type="evidence" value="ECO:0007669"/>
    <property type="project" value="TreeGrafter"/>
</dbReference>
<dbReference type="Pfam" id="PF01042">
    <property type="entry name" value="Ribonuc_L-PSP"/>
    <property type="match status" value="1"/>
</dbReference>
<keyword evidence="3" id="KW-1185">Reference proteome</keyword>
<organism evidence="2 3">
    <name type="scientific">Fusarium piperis</name>
    <dbReference type="NCBI Taxonomy" id="1435070"/>
    <lineage>
        <taxon>Eukaryota</taxon>
        <taxon>Fungi</taxon>
        <taxon>Dikarya</taxon>
        <taxon>Ascomycota</taxon>
        <taxon>Pezizomycotina</taxon>
        <taxon>Sordariomycetes</taxon>
        <taxon>Hypocreomycetidae</taxon>
        <taxon>Hypocreales</taxon>
        <taxon>Nectriaceae</taxon>
        <taxon>Fusarium</taxon>
        <taxon>Fusarium solani species complex</taxon>
    </lineage>
</organism>
<dbReference type="InterPro" id="IPR006175">
    <property type="entry name" value="YjgF/YER057c/UK114"/>
</dbReference>
<dbReference type="InterPro" id="IPR006056">
    <property type="entry name" value="RidA"/>
</dbReference>
<dbReference type="PANTHER" id="PTHR11803">
    <property type="entry name" value="2-IMINOBUTANOATE/2-IMINOPROPANOATE DEAMINASE RIDA"/>
    <property type="match status" value="1"/>
</dbReference>
<proteinExistence type="inferred from homology"/>
<dbReference type="Gene3D" id="3.30.1330.40">
    <property type="entry name" value="RutC-like"/>
    <property type="match status" value="1"/>
</dbReference>
<accession>A0A9W9BSA7</accession>
<dbReference type="GO" id="GO:0005739">
    <property type="term" value="C:mitochondrion"/>
    <property type="evidence" value="ECO:0007669"/>
    <property type="project" value="TreeGrafter"/>
</dbReference>
<dbReference type="InterPro" id="IPR035959">
    <property type="entry name" value="RutC-like_sf"/>
</dbReference>